<evidence type="ECO:0000256" key="2">
    <source>
        <dbReference type="SAM" id="Phobius"/>
    </source>
</evidence>
<feature type="transmembrane region" description="Helical" evidence="2">
    <location>
        <begin position="172"/>
        <end position="193"/>
    </location>
</feature>
<organism evidence="3 4">
    <name type="scientific">Chaetoceros tenuissimus</name>
    <dbReference type="NCBI Taxonomy" id="426638"/>
    <lineage>
        <taxon>Eukaryota</taxon>
        <taxon>Sar</taxon>
        <taxon>Stramenopiles</taxon>
        <taxon>Ochrophyta</taxon>
        <taxon>Bacillariophyta</taxon>
        <taxon>Coscinodiscophyceae</taxon>
        <taxon>Chaetocerotophycidae</taxon>
        <taxon>Chaetocerotales</taxon>
        <taxon>Chaetocerotaceae</taxon>
        <taxon>Chaetoceros</taxon>
    </lineage>
</organism>
<proteinExistence type="predicted"/>
<keyword evidence="2" id="KW-0472">Membrane</keyword>
<accession>A0AAD3GYJ1</accession>
<keyword evidence="4" id="KW-1185">Reference proteome</keyword>
<feature type="transmembrane region" description="Helical" evidence="2">
    <location>
        <begin position="141"/>
        <end position="160"/>
    </location>
</feature>
<comment type="caution">
    <text evidence="3">The sequence shown here is derived from an EMBL/GenBank/DDBJ whole genome shotgun (WGS) entry which is preliminary data.</text>
</comment>
<dbReference type="Gene3D" id="1.20.1070.10">
    <property type="entry name" value="Rhodopsin 7-helix transmembrane proteins"/>
    <property type="match status" value="1"/>
</dbReference>
<feature type="compositionally biased region" description="Polar residues" evidence="1">
    <location>
        <begin position="91"/>
        <end position="102"/>
    </location>
</feature>
<dbReference type="Proteomes" id="UP001054902">
    <property type="component" value="Unassembled WGS sequence"/>
</dbReference>
<dbReference type="AlphaFoldDB" id="A0AAD3GYJ1"/>
<feature type="region of interest" description="Disordered" evidence="1">
    <location>
        <begin position="84"/>
        <end position="131"/>
    </location>
</feature>
<keyword evidence="2" id="KW-1133">Transmembrane helix</keyword>
<evidence type="ECO:0000313" key="4">
    <source>
        <dbReference type="Proteomes" id="UP001054902"/>
    </source>
</evidence>
<gene>
    <name evidence="3" type="ORF">CTEN210_00143</name>
</gene>
<feature type="transmembrane region" description="Helical" evidence="2">
    <location>
        <begin position="50"/>
        <end position="75"/>
    </location>
</feature>
<reference evidence="3 4" key="1">
    <citation type="journal article" date="2021" name="Sci. Rep.">
        <title>The genome of the diatom Chaetoceros tenuissimus carries an ancient integrated fragment of an extant virus.</title>
        <authorList>
            <person name="Hongo Y."/>
            <person name="Kimura K."/>
            <person name="Takaki Y."/>
            <person name="Yoshida Y."/>
            <person name="Baba S."/>
            <person name="Kobayashi G."/>
            <person name="Nagasaki K."/>
            <person name="Hano T."/>
            <person name="Tomaru Y."/>
        </authorList>
    </citation>
    <scope>NUCLEOTIDE SEQUENCE [LARGE SCALE GENOMIC DNA]</scope>
    <source>
        <strain evidence="3 4">NIES-3715</strain>
    </source>
</reference>
<sequence>MSSIVLFRKEFNPATVRGSGCMLNSYPPRCESEIDIECIRGESAKKTGRIYGLILLISLVCLFLLLASITCHVCVIERSLSSSPRTLQSSNNQNDEPQSSNKPHVEEDFGEDECPATRDAENVEEPKEKESLTRSALKQSLLYIVAFIITFAPNVSALFISLEVADSKYGTAVLWLNSTIFPIYGIFLILIYTRPKVQILSKMFPKASWFLCFKVVLGSGGDVPPAHELKPSHLPRMSGEEFPEDSQRASMPGDVSYEEMKSNMMAVSKSEGWSNVIDVSEYRSTM</sequence>
<feature type="compositionally biased region" description="Basic and acidic residues" evidence="1">
    <location>
        <begin position="115"/>
        <end position="131"/>
    </location>
</feature>
<evidence type="ECO:0000313" key="3">
    <source>
        <dbReference type="EMBL" id="GFH43670.1"/>
    </source>
</evidence>
<evidence type="ECO:0000256" key="1">
    <source>
        <dbReference type="SAM" id="MobiDB-lite"/>
    </source>
</evidence>
<protein>
    <submittedName>
        <fullName evidence="3">Uncharacterized protein</fullName>
    </submittedName>
</protein>
<keyword evidence="2" id="KW-0812">Transmembrane</keyword>
<dbReference type="EMBL" id="BLLK01000013">
    <property type="protein sequence ID" value="GFH43670.1"/>
    <property type="molecule type" value="Genomic_DNA"/>
</dbReference>
<name>A0AAD3GYJ1_9STRA</name>